<dbReference type="Proteomes" id="UP001597326">
    <property type="component" value="Unassembled WGS sequence"/>
</dbReference>
<dbReference type="InterPro" id="IPR005311">
    <property type="entry name" value="PBP_dimer"/>
</dbReference>
<dbReference type="InterPro" id="IPR001460">
    <property type="entry name" value="PCN-bd_Tpept"/>
</dbReference>
<comment type="caution">
    <text evidence="6">The sequence shown here is derived from an EMBL/GenBank/DDBJ whole genome shotgun (WGS) entry which is preliminary data.</text>
</comment>
<dbReference type="Pfam" id="PF03717">
    <property type="entry name" value="PBP_dimer"/>
    <property type="match status" value="1"/>
</dbReference>
<dbReference type="PANTHER" id="PTHR30627:SF1">
    <property type="entry name" value="PEPTIDOGLYCAN D,D-TRANSPEPTIDASE FTSI"/>
    <property type="match status" value="1"/>
</dbReference>
<reference evidence="7" key="1">
    <citation type="journal article" date="2019" name="Int. J. Syst. Evol. Microbiol.">
        <title>The Global Catalogue of Microorganisms (GCM) 10K type strain sequencing project: providing services to taxonomists for standard genome sequencing and annotation.</title>
        <authorList>
            <consortium name="The Broad Institute Genomics Platform"/>
            <consortium name="The Broad Institute Genome Sequencing Center for Infectious Disease"/>
            <person name="Wu L."/>
            <person name="Ma J."/>
        </authorList>
    </citation>
    <scope>NUCLEOTIDE SEQUENCE [LARGE SCALE GENOMIC DNA]</scope>
    <source>
        <strain evidence="7">CAIM 431</strain>
    </source>
</reference>
<feature type="domain" description="Penicillin-binding protein transpeptidase" evidence="4">
    <location>
        <begin position="276"/>
        <end position="580"/>
    </location>
</feature>
<dbReference type="InterPro" id="IPR050515">
    <property type="entry name" value="Beta-lactam/transpept"/>
</dbReference>
<dbReference type="EMBL" id="JBHUFZ010000001">
    <property type="protein sequence ID" value="MFD1888653.1"/>
    <property type="molecule type" value="Genomic_DNA"/>
</dbReference>
<feature type="domain" description="Penicillin-binding protein dimerisation" evidence="5">
    <location>
        <begin position="53"/>
        <end position="232"/>
    </location>
</feature>
<dbReference type="Pfam" id="PF00905">
    <property type="entry name" value="Transpeptidase"/>
    <property type="match status" value="1"/>
</dbReference>
<sequence>MANPAQRLRWLLVAVLMALTLFMGRAFQLQAFDSQAYAAKAAEQMTHTVALIPQRGTVSDRFGTSMAATIPAVKVIADPSMIARNGVDARREMSPREQAVAAAAPKAIATILAKHLGGKPEQYLPALTKKDAKGKYVGYQVVAPQVETSVWNAVKKDLAAGGAAGEYKTSYWYGLYKEDNPKRIYPSGSVGGNVVGVMQGKQGVTGLERSLNAELTGVEGRETYESSVYGRIPLGTNVLVPATDGYNYTLSLDATLQQATEAALAKGVRDAAAETGIAIVMNVKTGEVLADASLPGYDPNKISAEAAKKSMLNRSVESVYEPGSVQKVLTMAALADQGKVTADTRVEVPAKLASGGGYIRDSFPHETLHMTARGVIAKSSNIGTAMLARTMDKATLVDYLDRFGLGRRSGIELPMEASGTLPKKDLADYSRDQVAFGQGLAVNAVQEAAAVAGIVNDGVYNPPTLLKSATTTDGQSVSLPTKSPRRVISKQASAEVRDMMESVIQLDPRKREIPGYRTIGKSGTAERPDGKGGYDGFTASFVMAAPAENPQILVYVVLDKPLTNHQGSQSALPVTQEVMKLALPRYGVLPSSTPAPDNPIEYKP</sequence>
<evidence type="ECO:0000256" key="2">
    <source>
        <dbReference type="ARBA" id="ARBA00007171"/>
    </source>
</evidence>
<evidence type="ECO:0000259" key="5">
    <source>
        <dbReference type="Pfam" id="PF03717"/>
    </source>
</evidence>
<dbReference type="Gene3D" id="3.30.450.330">
    <property type="match status" value="1"/>
</dbReference>
<dbReference type="InterPro" id="IPR036138">
    <property type="entry name" value="PBP_dimer_sf"/>
</dbReference>
<comment type="similarity">
    <text evidence="2">Belongs to the transpeptidase family.</text>
</comment>
<evidence type="ECO:0000256" key="1">
    <source>
        <dbReference type="ARBA" id="ARBA00004370"/>
    </source>
</evidence>
<dbReference type="InterPro" id="IPR012338">
    <property type="entry name" value="Beta-lactam/transpept-like"/>
</dbReference>
<gene>
    <name evidence="6" type="ORF">ACFSCS_00420</name>
</gene>
<dbReference type="PANTHER" id="PTHR30627">
    <property type="entry name" value="PEPTIDOGLYCAN D,D-TRANSPEPTIDASE"/>
    <property type="match status" value="1"/>
</dbReference>
<dbReference type="Gene3D" id="3.90.1310.10">
    <property type="entry name" value="Penicillin-binding protein 2a (Domain 2)"/>
    <property type="match status" value="1"/>
</dbReference>
<keyword evidence="7" id="KW-1185">Reference proteome</keyword>
<evidence type="ECO:0000313" key="7">
    <source>
        <dbReference type="Proteomes" id="UP001597326"/>
    </source>
</evidence>
<proteinExistence type="inferred from homology"/>
<keyword evidence="3" id="KW-0472">Membrane</keyword>
<evidence type="ECO:0000259" key="4">
    <source>
        <dbReference type="Pfam" id="PF00905"/>
    </source>
</evidence>
<organism evidence="6 7">
    <name type="scientific">Luteococcus peritonei</name>
    <dbReference type="NCBI Taxonomy" id="88874"/>
    <lineage>
        <taxon>Bacteria</taxon>
        <taxon>Bacillati</taxon>
        <taxon>Actinomycetota</taxon>
        <taxon>Actinomycetes</taxon>
        <taxon>Propionibacteriales</taxon>
        <taxon>Propionibacteriaceae</taxon>
        <taxon>Luteococcus</taxon>
    </lineage>
</organism>
<dbReference type="SUPFAM" id="SSF56519">
    <property type="entry name" value="Penicillin binding protein dimerisation domain"/>
    <property type="match status" value="1"/>
</dbReference>
<name>A0ABW4RSK4_9ACTN</name>
<evidence type="ECO:0000313" key="6">
    <source>
        <dbReference type="EMBL" id="MFD1888653.1"/>
    </source>
</evidence>
<accession>A0ABW4RSK4</accession>
<dbReference type="Gene3D" id="3.40.710.10">
    <property type="entry name" value="DD-peptidase/beta-lactamase superfamily"/>
    <property type="match status" value="1"/>
</dbReference>
<protein>
    <submittedName>
        <fullName evidence="6">Peptidoglycan D,D-transpeptidase FtsI family protein</fullName>
    </submittedName>
</protein>
<comment type="subcellular location">
    <subcellularLocation>
        <location evidence="1">Membrane</location>
    </subcellularLocation>
</comment>
<evidence type="ECO:0000256" key="3">
    <source>
        <dbReference type="ARBA" id="ARBA00023136"/>
    </source>
</evidence>
<dbReference type="RefSeq" id="WP_386751649.1">
    <property type="nucleotide sequence ID" value="NZ_BAAAIX010000001.1"/>
</dbReference>
<dbReference type="SUPFAM" id="SSF56601">
    <property type="entry name" value="beta-lactamase/transpeptidase-like"/>
    <property type="match status" value="1"/>
</dbReference>